<sequence length="102" mass="11598">MVWLLAFGPLLGYLLEAFVAGATGGGQRALSEGHYWYLTVILNVALSLFDEKRLKKAGHDTRRFKGWVFIVPVYLYQRAKMLNQNLAYFIVWIGSFALTLLV</sequence>
<evidence type="ECO:0000313" key="2">
    <source>
        <dbReference type="EMBL" id="NWB89314.1"/>
    </source>
</evidence>
<dbReference type="AlphaFoldDB" id="A0A7Y8BVE5"/>
<keyword evidence="1" id="KW-1133">Transmembrane helix</keyword>
<organism evidence="2 3">
    <name type="scientific">Pseudomonas gingeri</name>
    <dbReference type="NCBI Taxonomy" id="117681"/>
    <lineage>
        <taxon>Bacteria</taxon>
        <taxon>Pseudomonadati</taxon>
        <taxon>Pseudomonadota</taxon>
        <taxon>Gammaproteobacteria</taxon>
        <taxon>Pseudomonadales</taxon>
        <taxon>Pseudomonadaceae</taxon>
        <taxon>Pseudomonas</taxon>
    </lineage>
</organism>
<feature type="transmembrane region" description="Helical" evidence="1">
    <location>
        <begin position="34"/>
        <end position="49"/>
    </location>
</feature>
<evidence type="ECO:0000256" key="1">
    <source>
        <dbReference type="SAM" id="Phobius"/>
    </source>
</evidence>
<proteinExistence type="predicted"/>
<reference evidence="2 3" key="1">
    <citation type="submission" date="2020-04" db="EMBL/GenBank/DDBJ databases">
        <title>Molecular characterization of pseudomonads from Agaricus bisporus reveal novel blotch 2 pathogens in Western Europe.</title>
        <authorList>
            <person name="Taparia T."/>
            <person name="Krijger M."/>
            <person name="Haynes E."/>
            <person name="Elpinstone J.G."/>
            <person name="Noble R."/>
            <person name="Van Der Wolf J."/>
        </authorList>
    </citation>
    <scope>NUCLEOTIDE SEQUENCE [LARGE SCALE GENOMIC DNA]</scope>
    <source>
        <strain evidence="2 3">G9001</strain>
    </source>
</reference>
<accession>A0A7Y8BVE5</accession>
<protein>
    <submittedName>
        <fullName evidence="2">Uncharacterized protein</fullName>
    </submittedName>
</protein>
<evidence type="ECO:0000313" key="3">
    <source>
        <dbReference type="Proteomes" id="UP000522864"/>
    </source>
</evidence>
<dbReference type="EMBL" id="JACAQA010000044">
    <property type="protein sequence ID" value="NWB89314.1"/>
    <property type="molecule type" value="Genomic_DNA"/>
</dbReference>
<keyword evidence="1" id="KW-0812">Transmembrane</keyword>
<name>A0A7Y8BVE5_9PSED</name>
<keyword evidence="1" id="KW-0472">Membrane</keyword>
<gene>
    <name evidence="2" type="ORF">HX830_31075</name>
</gene>
<dbReference type="Proteomes" id="UP000522864">
    <property type="component" value="Unassembled WGS sequence"/>
</dbReference>
<comment type="caution">
    <text evidence="2">The sequence shown here is derived from an EMBL/GenBank/DDBJ whole genome shotgun (WGS) entry which is preliminary data.</text>
</comment>
<feature type="transmembrane region" description="Helical" evidence="1">
    <location>
        <begin position="85"/>
        <end position="101"/>
    </location>
</feature>